<dbReference type="PANTHER" id="PTHR23342">
    <property type="entry name" value="N-ACETYLGLUTAMATE SYNTHASE"/>
    <property type="match status" value="1"/>
</dbReference>
<sequence>MIVIKYGGNAMRDGNGFFATAIKDSLASGESVVVVHGGGPQINQALAEAGITSEFVGGYRVTTPEILIVVDDVLTKNVGPRIAAGLSNAGVPSESISGRTFLTGEILHHLVDNSAAHLGLVGNVTNVQTDSLLHLLKQGITPVVAPLATDSQSGLGLNVNADLAAAAIAGALKAHTLIVMTDVAGIYRDWSNKDSLISEIAAPDLSVIKETFSGGMAPKVQACLDAITAGAQAVRIIDGTEPTTLALALAGSGGTLVRS</sequence>
<evidence type="ECO:0000256" key="3">
    <source>
        <dbReference type="ARBA" id="ARBA00022679"/>
    </source>
</evidence>
<evidence type="ECO:0000256" key="1">
    <source>
        <dbReference type="ARBA" id="ARBA00022571"/>
    </source>
</evidence>
<evidence type="ECO:0000259" key="8">
    <source>
        <dbReference type="Pfam" id="PF00696"/>
    </source>
</evidence>
<dbReference type="GO" id="GO:0005524">
    <property type="term" value="F:ATP binding"/>
    <property type="evidence" value="ECO:0007669"/>
    <property type="project" value="UniProtKB-KW"/>
</dbReference>
<evidence type="ECO:0000256" key="4">
    <source>
        <dbReference type="ARBA" id="ARBA00022741"/>
    </source>
</evidence>
<dbReference type="InterPro" id="IPR001048">
    <property type="entry name" value="Asp/Glu/Uridylate_kinase"/>
</dbReference>
<dbReference type="GO" id="GO:0005737">
    <property type="term" value="C:cytoplasm"/>
    <property type="evidence" value="ECO:0007669"/>
    <property type="project" value="InterPro"/>
</dbReference>
<dbReference type="PANTHER" id="PTHR23342:SF0">
    <property type="entry name" value="N-ACETYLGLUTAMATE SYNTHASE, MITOCHONDRIAL"/>
    <property type="match status" value="1"/>
</dbReference>
<proteinExistence type="predicted"/>
<evidence type="ECO:0000256" key="6">
    <source>
        <dbReference type="ARBA" id="ARBA00022840"/>
    </source>
</evidence>
<dbReference type="GO" id="GO:0003991">
    <property type="term" value="F:acetylglutamate kinase activity"/>
    <property type="evidence" value="ECO:0007669"/>
    <property type="project" value="TreeGrafter"/>
</dbReference>
<dbReference type="NCBIfam" id="TIGR00761">
    <property type="entry name" value="argB"/>
    <property type="match status" value="1"/>
</dbReference>
<name>A0A6J7XRW6_9ZZZZ</name>
<feature type="domain" description="Aspartate/glutamate/uridylate kinase" evidence="8">
    <location>
        <begin position="1"/>
        <end position="238"/>
    </location>
</feature>
<keyword evidence="3" id="KW-0808">Transferase</keyword>
<dbReference type="InterPro" id="IPR004662">
    <property type="entry name" value="AcgluKinase_fam"/>
</dbReference>
<dbReference type="Gene3D" id="3.40.1160.10">
    <property type="entry name" value="Acetylglutamate kinase-like"/>
    <property type="match status" value="1"/>
</dbReference>
<accession>A0A6J7XRW6</accession>
<evidence type="ECO:0000256" key="2">
    <source>
        <dbReference type="ARBA" id="ARBA00022605"/>
    </source>
</evidence>
<dbReference type="PIRSF" id="PIRSF000728">
    <property type="entry name" value="NAGK"/>
    <property type="match status" value="1"/>
</dbReference>
<keyword evidence="2" id="KW-0028">Amino-acid biosynthesis</keyword>
<protein>
    <submittedName>
        <fullName evidence="9">Unannotated protein</fullName>
    </submittedName>
</protein>
<dbReference type="EMBL" id="CAFBSG010000007">
    <property type="protein sequence ID" value="CAB5240090.1"/>
    <property type="molecule type" value="Genomic_DNA"/>
</dbReference>
<evidence type="ECO:0000256" key="7">
    <source>
        <dbReference type="ARBA" id="ARBA00029440"/>
    </source>
</evidence>
<dbReference type="InterPro" id="IPR036393">
    <property type="entry name" value="AceGlu_kinase-like_sf"/>
</dbReference>
<comment type="pathway">
    <text evidence="7">Amino-acid biosynthesis.</text>
</comment>
<keyword evidence="1" id="KW-0055">Arginine biosynthesis</keyword>
<organism evidence="9">
    <name type="scientific">freshwater metagenome</name>
    <dbReference type="NCBI Taxonomy" id="449393"/>
    <lineage>
        <taxon>unclassified sequences</taxon>
        <taxon>metagenomes</taxon>
        <taxon>ecological metagenomes</taxon>
    </lineage>
</organism>
<keyword evidence="5" id="KW-0418">Kinase</keyword>
<dbReference type="SUPFAM" id="SSF53633">
    <property type="entry name" value="Carbamate kinase-like"/>
    <property type="match status" value="1"/>
</dbReference>
<evidence type="ECO:0000256" key="5">
    <source>
        <dbReference type="ARBA" id="ARBA00022777"/>
    </source>
</evidence>
<keyword evidence="6" id="KW-0067">ATP-binding</keyword>
<gene>
    <name evidence="9" type="ORF">UFOPK3554_00649</name>
</gene>
<dbReference type="Pfam" id="PF00696">
    <property type="entry name" value="AA_kinase"/>
    <property type="match status" value="1"/>
</dbReference>
<dbReference type="CDD" id="cd04238">
    <property type="entry name" value="AAK_NAGK-like"/>
    <property type="match status" value="1"/>
</dbReference>
<dbReference type="GO" id="GO:0006526">
    <property type="term" value="P:L-arginine biosynthetic process"/>
    <property type="evidence" value="ECO:0007669"/>
    <property type="project" value="UniProtKB-KW"/>
</dbReference>
<keyword evidence="4" id="KW-0547">Nucleotide-binding</keyword>
<reference evidence="9" key="1">
    <citation type="submission" date="2020-05" db="EMBL/GenBank/DDBJ databases">
        <authorList>
            <person name="Chiriac C."/>
            <person name="Salcher M."/>
            <person name="Ghai R."/>
            <person name="Kavagutti S V."/>
        </authorList>
    </citation>
    <scope>NUCLEOTIDE SEQUENCE</scope>
</reference>
<dbReference type="PRINTS" id="PR00474">
    <property type="entry name" value="GLU5KINASE"/>
</dbReference>
<evidence type="ECO:0000313" key="9">
    <source>
        <dbReference type="EMBL" id="CAB5240090.1"/>
    </source>
</evidence>
<dbReference type="AlphaFoldDB" id="A0A6J7XRW6"/>
<dbReference type="InterPro" id="IPR001057">
    <property type="entry name" value="Glu/AcGlu_kinase"/>
</dbReference>